<sequence>MIETKLTDLLERTADQTPVGPPPLGAVRTGAVRRRRHRRTAVLSAAAAVAVVIAGTTVLTSHRPTVTSPAPAPVATRLVGLGHAAIAVPKSWGTNQSSCGTPMKDTVLIEDPSAGQYCMAYRPEGVDSVMLGRGGPEPRLRTDEDITIGGVPAVHRQTTCTTGTNKVRICSGEVRFHDFWFRAESSTSAAEVDRLLSRIVILPDQVGVPGYQSMPTVLSGTVYAGVLEQMGLKVIFRPTKNPNYLPGQVLGVSPAPGTMVALGAAVTVTVVK</sequence>
<dbReference type="EMBL" id="SODF01000003">
    <property type="protein sequence ID" value="TDW16026.1"/>
    <property type="molecule type" value="Genomic_DNA"/>
</dbReference>
<name>A0A4R7ZG75_9ACTN</name>
<organism evidence="4 5">
    <name type="scientific">Kribbella kalugense</name>
    <dbReference type="NCBI Taxonomy" id="2512221"/>
    <lineage>
        <taxon>Bacteria</taxon>
        <taxon>Bacillati</taxon>
        <taxon>Actinomycetota</taxon>
        <taxon>Actinomycetes</taxon>
        <taxon>Propionibacteriales</taxon>
        <taxon>Kribbellaceae</taxon>
        <taxon>Kribbella</taxon>
    </lineage>
</organism>
<evidence type="ECO:0000256" key="2">
    <source>
        <dbReference type="SAM" id="Phobius"/>
    </source>
</evidence>
<evidence type="ECO:0000313" key="5">
    <source>
        <dbReference type="Proteomes" id="UP000295447"/>
    </source>
</evidence>
<dbReference type="CDD" id="cd06577">
    <property type="entry name" value="PASTA_pknB"/>
    <property type="match status" value="1"/>
</dbReference>
<dbReference type="Pfam" id="PF03793">
    <property type="entry name" value="PASTA"/>
    <property type="match status" value="1"/>
</dbReference>
<protein>
    <recommendedName>
        <fullName evidence="3">PASTA domain-containing protein</fullName>
    </recommendedName>
</protein>
<keyword evidence="5" id="KW-1185">Reference proteome</keyword>
<feature type="transmembrane region" description="Helical" evidence="2">
    <location>
        <begin position="41"/>
        <end position="59"/>
    </location>
</feature>
<feature type="domain" description="PASTA" evidence="3">
    <location>
        <begin position="226"/>
        <end position="272"/>
    </location>
</feature>
<evidence type="ECO:0000313" key="4">
    <source>
        <dbReference type="EMBL" id="TDW16026.1"/>
    </source>
</evidence>
<keyword evidence="2" id="KW-1133">Transmembrane helix</keyword>
<proteinExistence type="predicted"/>
<keyword evidence="2" id="KW-0812">Transmembrane</keyword>
<dbReference type="OrthoDB" id="3820281at2"/>
<dbReference type="InterPro" id="IPR005543">
    <property type="entry name" value="PASTA_dom"/>
</dbReference>
<evidence type="ECO:0000256" key="1">
    <source>
        <dbReference type="SAM" id="MobiDB-lite"/>
    </source>
</evidence>
<accession>A0A4R7ZG75</accession>
<evidence type="ECO:0000259" key="3">
    <source>
        <dbReference type="Pfam" id="PF03793"/>
    </source>
</evidence>
<reference evidence="4 5" key="1">
    <citation type="submission" date="2019-03" db="EMBL/GenBank/DDBJ databases">
        <title>Genomic Encyclopedia of Type Strains, Phase III (KMG-III): the genomes of soil and plant-associated and newly described type strains.</title>
        <authorList>
            <person name="Whitman W."/>
        </authorList>
    </citation>
    <scope>NUCLEOTIDE SEQUENCE [LARGE SCALE GENOMIC DNA]</scope>
    <source>
        <strain evidence="4 5">VKM Ac-2570</strain>
    </source>
</reference>
<gene>
    <name evidence="4" type="ORF">EV650_7520</name>
</gene>
<feature type="compositionally biased region" description="Basic and acidic residues" evidence="1">
    <location>
        <begin position="1"/>
        <end position="14"/>
    </location>
</feature>
<dbReference type="RefSeq" id="WP_134123828.1">
    <property type="nucleotide sequence ID" value="NZ_SODF01000003.1"/>
</dbReference>
<dbReference type="Proteomes" id="UP000295447">
    <property type="component" value="Unassembled WGS sequence"/>
</dbReference>
<keyword evidence="2" id="KW-0472">Membrane</keyword>
<dbReference type="AlphaFoldDB" id="A0A4R7ZG75"/>
<feature type="region of interest" description="Disordered" evidence="1">
    <location>
        <begin position="1"/>
        <end position="29"/>
    </location>
</feature>
<dbReference type="Gene3D" id="3.30.10.20">
    <property type="match status" value="1"/>
</dbReference>
<comment type="caution">
    <text evidence="4">The sequence shown here is derived from an EMBL/GenBank/DDBJ whole genome shotgun (WGS) entry which is preliminary data.</text>
</comment>